<dbReference type="PANTHER" id="PTHR12526">
    <property type="entry name" value="GLYCOSYLTRANSFERASE"/>
    <property type="match status" value="1"/>
</dbReference>
<organism evidence="2 3">
    <name type="scientific">Oleiphilus messinensis</name>
    <dbReference type="NCBI Taxonomy" id="141451"/>
    <lineage>
        <taxon>Bacteria</taxon>
        <taxon>Pseudomonadati</taxon>
        <taxon>Pseudomonadota</taxon>
        <taxon>Gammaproteobacteria</taxon>
        <taxon>Oceanospirillales</taxon>
        <taxon>Oleiphilaceae</taxon>
        <taxon>Oleiphilus</taxon>
    </lineage>
</organism>
<reference evidence="2 3" key="1">
    <citation type="submission" date="2017-05" db="EMBL/GenBank/DDBJ databases">
        <title>Genomic insights into alkan degradation activity of Oleiphilus messinensis.</title>
        <authorList>
            <person name="Kozyavkin S.A."/>
            <person name="Slesarev A.I."/>
            <person name="Golyshin P.N."/>
            <person name="Korzhenkov A."/>
            <person name="Golyshina O.N."/>
            <person name="Toshchakov S.V."/>
        </authorList>
    </citation>
    <scope>NUCLEOTIDE SEQUENCE [LARGE SCALE GENOMIC DNA]</scope>
    <source>
        <strain evidence="2 3">ME102</strain>
    </source>
</reference>
<dbReference type="Proteomes" id="UP000196027">
    <property type="component" value="Chromosome"/>
</dbReference>
<dbReference type="Gene3D" id="3.40.50.2000">
    <property type="entry name" value="Glycogen Phosphorylase B"/>
    <property type="match status" value="2"/>
</dbReference>
<gene>
    <name evidence="2" type="ORF">OLMES_0915</name>
</gene>
<dbReference type="KEGG" id="ome:OLMES_0915"/>
<evidence type="ECO:0000313" key="2">
    <source>
        <dbReference type="EMBL" id="ARU55002.1"/>
    </source>
</evidence>
<evidence type="ECO:0000259" key="1">
    <source>
        <dbReference type="Pfam" id="PF00534"/>
    </source>
</evidence>
<accession>A0A1Y0I3F5</accession>
<dbReference type="Pfam" id="PF00534">
    <property type="entry name" value="Glycos_transf_1"/>
    <property type="match status" value="1"/>
</dbReference>
<dbReference type="AlphaFoldDB" id="A0A1Y0I3F5"/>
<sequence length="367" mass="41297">MKIALLNTQVPFVVGGAEMHADNLKHALIEHGHQAELVSIPFKWYPPERILQNMMACRMLDITESCGDKIDLAIGLRFPAYLIPHPNKVLWILHQYRTAYDLWESPLCDLKHYPNGGEVRAAIETADRALLPEAKAIFSNSQNVSNRLKKYCDIDSTPLYHPPPNAEQFYCEGAEPYFFYPSRITSTKRQSLVIEALALTQQPVVMYFAGSAEEPDYENKLKQKAAELGVSDRIKWLGRVTDQEKRQFYARSLAVVFPPVDEDYGYITLEAMLSRKAVITLSDSGGPLEFVLPDETGFICEPSAESLANQLDHCWSIQAQLKQIGENGYAHYQAKNINWHTVVESLISSPVTASVDGDLAQDKGHQK</sequence>
<dbReference type="SUPFAM" id="SSF53756">
    <property type="entry name" value="UDP-Glycosyltransferase/glycogen phosphorylase"/>
    <property type="match status" value="1"/>
</dbReference>
<feature type="domain" description="Glycosyl transferase family 1" evidence="1">
    <location>
        <begin position="174"/>
        <end position="330"/>
    </location>
</feature>
<keyword evidence="2" id="KW-0808">Transferase</keyword>
<name>A0A1Y0I3F5_9GAMM</name>
<dbReference type="InterPro" id="IPR001296">
    <property type="entry name" value="Glyco_trans_1"/>
</dbReference>
<proteinExistence type="predicted"/>
<dbReference type="EMBL" id="CP021425">
    <property type="protein sequence ID" value="ARU55002.1"/>
    <property type="molecule type" value="Genomic_DNA"/>
</dbReference>
<protein>
    <submittedName>
        <fullName evidence="2">Glycosyltransferase, group 1</fullName>
    </submittedName>
</protein>
<dbReference type="GO" id="GO:1901135">
    <property type="term" value="P:carbohydrate derivative metabolic process"/>
    <property type="evidence" value="ECO:0007669"/>
    <property type="project" value="UniProtKB-ARBA"/>
</dbReference>
<dbReference type="PANTHER" id="PTHR12526:SF625">
    <property type="entry name" value="PHOSPHATIDYLINOSITOL GLYCAN-CLASS A"/>
    <property type="match status" value="1"/>
</dbReference>
<dbReference type="CDD" id="cd03801">
    <property type="entry name" value="GT4_PimA-like"/>
    <property type="match status" value="1"/>
</dbReference>
<dbReference type="RefSeq" id="WP_087460150.1">
    <property type="nucleotide sequence ID" value="NZ_CP021425.1"/>
</dbReference>
<dbReference type="GO" id="GO:0016757">
    <property type="term" value="F:glycosyltransferase activity"/>
    <property type="evidence" value="ECO:0007669"/>
    <property type="project" value="InterPro"/>
</dbReference>
<keyword evidence="3" id="KW-1185">Reference proteome</keyword>
<dbReference type="OrthoDB" id="9802525at2"/>
<evidence type="ECO:0000313" key="3">
    <source>
        <dbReference type="Proteomes" id="UP000196027"/>
    </source>
</evidence>